<evidence type="ECO:0000256" key="1">
    <source>
        <dbReference type="SAM" id="Coils"/>
    </source>
</evidence>
<keyword evidence="3" id="KW-1185">Reference proteome</keyword>
<evidence type="ECO:0000313" key="2">
    <source>
        <dbReference type="EMBL" id="WOD15952.1"/>
    </source>
</evidence>
<feature type="coiled-coil region" evidence="1">
    <location>
        <begin position="23"/>
        <end position="57"/>
    </location>
</feature>
<proteinExistence type="predicted"/>
<dbReference type="Proteomes" id="UP001302652">
    <property type="component" value="Chromosome 2"/>
</dbReference>
<dbReference type="EMBL" id="CP136512">
    <property type="protein sequence ID" value="WOD15952.1"/>
    <property type="molecule type" value="Genomic_DNA"/>
</dbReference>
<accession>A0ABZ0EI97</accession>
<dbReference type="RefSeq" id="WP_317018393.1">
    <property type="nucleotide sequence ID" value="NZ_CP136512.1"/>
</dbReference>
<keyword evidence="1" id="KW-0175">Coiled coil</keyword>
<organism evidence="2 3">
    <name type="scientific">Paraburkholderia kirstenboschensis</name>
    <dbReference type="NCBI Taxonomy" id="1245436"/>
    <lineage>
        <taxon>Bacteria</taxon>
        <taxon>Pseudomonadati</taxon>
        <taxon>Pseudomonadota</taxon>
        <taxon>Betaproteobacteria</taxon>
        <taxon>Burkholderiales</taxon>
        <taxon>Burkholderiaceae</taxon>
        <taxon>Paraburkholderia</taxon>
    </lineage>
</organism>
<gene>
    <name evidence="2" type="ORF">RW095_22245</name>
</gene>
<protein>
    <submittedName>
        <fullName evidence="2">Uncharacterized protein</fullName>
    </submittedName>
</protein>
<reference evidence="2 3" key="1">
    <citation type="submission" date="2023-10" db="EMBL/GenBank/DDBJ databases">
        <title>Surface-active antibiotics is a multifunctional adaptation for post-fire microbes.</title>
        <authorList>
            <person name="Liu M.D."/>
            <person name="Du Y."/>
            <person name="Koupaei S.K."/>
            <person name="Kim N.R."/>
            <person name="Zhang W."/>
            <person name="Traxler M.F."/>
        </authorList>
    </citation>
    <scope>NUCLEOTIDE SEQUENCE [LARGE SCALE GENOMIC DNA]</scope>
    <source>
        <strain evidence="2 3">F3</strain>
    </source>
</reference>
<sequence length="58" mass="6733">MDTPNHIIRAGLFQRVQHNTFVINLKRAEIERIEQEIVDLENKVKAGETALKEFNENA</sequence>
<evidence type="ECO:0000313" key="3">
    <source>
        <dbReference type="Proteomes" id="UP001302652"/>
    </source>
</evidence>
<name>A0ABZ0EI97_9BURK</name>